<organism evidence="11">
    <name type="scientific">Terrestrivirus sp</name>
    <dbReference type="NCBI Taxonomy" id="2487775"/>
    <lineage>
        <taxon>Viruses</taxon>
        <taxon>Varidnaviria</taxon>
        <taxon>Bamfordvirae</taxon>
        <taxon>Nucleocytoviricota</taxon>
        <taxon>Megaviricetes</taxon>
        <taxon>Imitervirales</taxon>
        <taxon>Mimiviridae</taxon>
        <taxon>Klosneuvirinae</taxon>
    </lineage>
</organism>
<dbReference type="Pfam" id="PF02919">
    <property type="entry name" value="Topoisom_I_N"/>
    <property type="match status" value="1"/>
</dbReference>
<gene>
    <name evidence="11" type="ORF">Terrestrivirus6_17</name>
</gene>
<name>A0A3G4ZQX4_9VIRU</name>
<dbReference type="PRINTS" id="PR00416">
    <property type="entry name" value="EUTPISMRASEI"/>
</dbReference>
<evidence type="ECO:0000256" key="2">
    <source>
        <dbReference type="ARBA" id="ARBA00006645"/>
    </source>
</evidence>
<dbReference type="PROSITE" id="PS00176">
    <property type="entry name" value="TOPO_IB_1"/>
    <property type="match status" value="1"/>
</dbReference>
<dbReference type="EC" id="5.6.2.1" evidence="3"/>
<protein>
    <recommendedName>
        <fullName evidence="4">DNA topoisomerase 1</fullName>
        <ecNumber evidence="3">5.6.2.1</ecNumber>
    </recommendedName>
    <alternativeName>
        <fullName evidence="8">DNA topoisomerase I</fullName>
    </alternativeName>
</protein>
<evidence type="ECO:0000259" key="10">
    <source>
        <dbReference type="SMART" id="SM00435"/>
    </source>
</evidence>
<evidence type="ECO:0000256" key="8">
    <source>
        <dbReference type="ARBA" id="ARBA00033297"/>
    </source>
</evidence>
<sequence>MIGTGHYIKNNILNNIKLDELDNPHNSQMQNKENSLYYPVDLDSFDNFSFESDKSHKLTKSIGSSDSIKYNTNDPLYLSLYFIVNQFGGVKYKWTTLHHNGVLFPPDYIQHHVPIVYDGQDISLDKESEEVATLYAAFLGTEYIENKIFNRNFWNDFKRILYKNGFTNIVEFDKLSFNKIRTFIDEKKVEKKEMSLEEKAEEKEHKDAIAEKYKYCEIDGKKEAVGNFRVEIPSLFRGRGNNKSSGRLKRRLFPEDFTLNLSDDAPIPDPQIPGKTWGKIVHDRTVDWLASWKDPISGKIKYVWLSSTSELKSKNDIEKFETARKLKRKIKTIREKYTEDMNSSDIKLRQIATAVYLIDTFALRVGNEKGESDTADTVGVTSLRVEHLTLMDNGMIKFDFLGKDAIRYLNIAYVPDIVYNNLKDFVAHKTKDDQLFDKINSNDINKYLQKFMKNLTAKVFRTYNASNTFSQELKKVTKKMGGYDKPDKVKLLLDYFNKANIKVAKLCNHQKNVSKTFTQQIDKINDKITELKHKIKNSTPARAAKIRKTIKGLKMKKQIKSETRNISLGTSKVNYIDPRITIAFIKQNDIPPEKLFTKALMDKFKWAFTVDRDFKF</sequence>
<dbReference type="InterPro" id="IPR018521">
    <property type="entry name" value="TopoIB_AS"/>
</dbReference>
<feature type="active site" description="O-(3'-phospho-DNA)-tyrosine intermediate" evidence="9">
    <location>
        <position position="575"/>
    </location>
</feature>
<comment type="similarity">
    <text evidence="2 9">Belongs to the type IB topoisomerase family.</text>
</comment>
<keyword evidence="7 9" id="KW-0413">Isomerase</keyword>
<dbReference type="Pfam" id="PF14370">
    <property type="entry name" value="Topo_C_assoc"/>
    <property type="match status" value="1"/>
</dbReference>
<dbReference type="GO" id="GO:0006265">
    <property type="term" value="P:DNA topological change"/>
    <property type="evidence" value="ECO:0007669"/>
    <property type="project" value="UniProtKB-UniRule"/>
</dbReference>
<dbReference type="Gene3D" id="3.90.15.10">
    <property type="entry name" value="Topoisomerase I, Chain A, domain 3"/>
    <property type="match status" value="1"/>
</dbReference>
<feature type="domain" description="DNA topoisomerase I eukaryotic-type" evidence="10">
    <location>
        <begin position="235"/>
        <end position="589"/>
    </location>
</feature>
<dbReference type="InterPro" id="IPR013030">
    <property type="entry name" value="DNA_topo_DNA_db_N_dom2"/>
</dbReference>
<dbReference type="GO" id="GO:0003917">
    <property type="term" value="F:DNA topoisomerase type I (single strand cut, ATP-independent) activity"/>
    <property type="evidence" value="ECO:0007669"/>
    <property type="project" value="UniProtKB-UniRule"/>
</dbReference>
<dbReference type="SUPFAM" id="SSF56349">
    <property type="entry name" value="DNA breaking-rejoining enzymes"/>
    <property type="match status" value="1"/>
</dbReference>
<dbReference type="GO" id="GO:0003677">
    <property type="term" value="F:DNA binding"/>
    <property type="evidence" value="ECO:0007669"/>
    <property type="project" value="UniProtKB-UniRule"/>
</dbReference>
<dbReference type="SMART" id="SM00435">
    <property type="entry name" value="TOPEUc"/>
    <property type="match status" value="1"/>
</dbReference>
<accession>A0A3G4ZQX4</accession>
<dbReference type="SUPFAM" id="SSF56741">
    <property type="entry name" value="Eukaryotic DNA topoisomerase I, N-terminal DNA-binding fragment"/>
    <property type="match status" value="1"/>
</dbReference>
<reference evidence="11" key="1">
    <citation type="submission" date="2018-10" db="EMBL/GenBank/DDBJ databases">
        <title>Hidden diversity of soil giant viruses.</title>
        <authorList>
            <person name="Schulz F."/>
            <person name="Alteio L."/>
            <person name="Goudeau D."/>
            <person name="Ryan E.M."/>
            <person name="Malmstrom R.R."/>
            <person name="Blanchard J."/>
            <person name="Woyke T."/>
        </authorList>
    </citation>
    <scope>NUCLEOTIDE SEQUENCE</scope>
    <source>
        <strain evidence="11">TEV1</strain>
    </source>
</reference>
<dbReference type="InterPro" id="IPR036202">
    <property type="entry name" value="TopoI_DNA-bd_euk_N_sf"/>
</dbReference>
<dbReference type="InterPro" id="IPR013499">
    <property type="entry name" value="TopoI_euk"/>
</dbReference>
<dbReference type="PANTHER" id="PTHR10290:SF3">
    <property type="entry name" value="DNA TOPOISOMERASE 1"/>
    <property type="match status" value="1"/>
</dbReference>
<dbReference type="InterPro" id="IPR051062">
    <property type="entry name" value="Topoisomerase_IB"/>
</dbReference>
<dbReference type="InterPro" id="IPR008336">
    <property type="entry name" value="TopoI_DNA-bd_euk"/>
</dbReference>
<dbReference type="InterPro" id="IPR014711">
    <property type="entry name" value="TopoI_cat_a-hlx-sub_euk"/>
</dbReference>
<dbReference type="InterPro" id="IPR025834">
    <property type="entry name" value="TopoI_C_dom"/>
</dbReference>
<comment type="catalytic activity">
    <reaction evidence="1 9">
        <text>ATP-independent breakage of single-stranded DNA, followed by passage and rejoining.</text>
        <dbReference type="EC" id="5.6.2.1"/>
    </reaction>
</comment>
<dbReference type="InterPro" id="IPR011010">
    <property type="entry name" value="DNA_brk_join_enz"/>
</dbReference>
<dbReference type="InterPro" id="IPR013500">
    <property type="entry name" value="TopoI_cat_euk"/>
</dbReference>
<evidence type="ECO:0000256" key="5">
    <source>
        <dbReference type="ARBA" id="ARBA00023029"/>
    </source>
</evidence>
<evidence type="ECO:0000256" key="7">
    <source>
        <dbReference type="ARBA" id="ARBA00023235"/>
    </source>
</evidence>
<keyword evidence="5 9" id="KW-0799">Topoisomerase</keyword>
<dbReference type="Gene3D" id="2.170.11.10">
    <property type="entry name" value="DNA Topoisomerase I, domain 2"/>
    <property type="match status" value="1"/>
</dbReference>
<dbReference type="Gene3D" id="1.10.10.41">
    <property type="entry name" value="Yeast DNA topoisomerase - domain 1"/>
    <property type="match status" value="1"/>
</dbReference>
<dbReference type="Gene3D" id="1.10.132.10">
    <property type="match status" value="1"/>
</dbReference>
<dbReference type="Pfam" id="PF01028">
    <property type="entry name" value="Topoisom_I"/>
    <property type="match status" value="1"/>
</dbReference>
<dbReference type="EMBL" id="MK071984">
    <property type="protein sequence ID" value="AYV76391.1"/>
    <property type="molecule type" value="Genomic_DNA"/>
</dbReference>
<evidence type="ECO:0000256" key="1">
    <source>
        <dbReference type="ARBA" id="ARBA00000213"/>
    </source>
</evidence>
<dbReference type="PROSITE" id="PS52038">
    <property type="entry name" value="TOPO_IB_2"/>
    <property type="match status" value="1"/>
</dbReference>
<dbReference type="InterPro" id="IPR013034">
    <property type="entry name" value="DNA_topo_DNA_db_N_dom1"/>
</dbReference>
<dbReference type="InterPro" id="IPR014727">
    <property type="entry name" value="TopoI_cat_a/b-sub_euk"/>
</dbReference>
<proteinExistence type="inferred from homology"/>
<dbReference type="PANTHER" id="PTHR10290">
    <property type="entry name" value="DNA TOPOISOMERASE I"/>
    <property type="match status" value="1"/>
</dbReference>
<dbReference type="GO" id="GO:0007059">
    <property type="term" value="P:chromosome segregation"/>
    <property type="evidence" value="ECO:0007669"/>
    <property type="project" value="TreeGrafter"/>
</dbReference>
<dbReference type="InterPro" id="IPR001631">
    <property type="entry name" value="TopoI"/>
</dbReference>
<keyword evidence="6 9" id="KW-0238">DNA-binding</keyword>
<evidence type="ECO:0000256" key="3">
    <source>
        <dbReference type="ARBA" id="ARBA00012891"/>
    </source>
</evidence>
<evidence type="ECO:0000256" key="6">
    <source>
        <dbReference type="ARBA" id="ARBA00023125"/>
    </source>
</evidence>
<evidence type="ECO:0000313" key="11">
    <source>
        <dbReference type="EMBL" id="AYV76391.1"/>
    </source>
</evidence>
<evidence type="ECO:0000256" key="9">
    <source>
        <dbReference type="PROSITE-ProRule" id="PRU01382"/>
    </source>
</evidence>
<evidence type="ECO:0000256" key="4">
    <source>
        <dbReference type="ARBA" id="ARBA00019632"/>
    </source>
</evidence>
<dbReference type="GO" id="GO:0006260">
    <property type="term" value="P:DNA replication"/>
    <property type="evidence" value="ECO:0007669"/>
    <property type="project" value="TreeGrafter"/>
</dbReference>